<sequence length="252" mass="26932">MIEDDFAAALLDPDRPAPAAINAAYRSRFAIYRNNVAVSLVEALATRFPAVRRVVGEDFFAQAARLFVTEHPPTSRMLALYGDGFAGFLDRLPARAEVPYLRDLARLEAARTHAYHAADAAPLGPDTLAQLSPETLSDLRLTLHPAVAIIDSSHPIVTIWAMNSGERPLAEIEDWQGEAALISRPKFDVEVRALPPGGAAFMTALAQTATLAEAAETALAAAPDFDLALNLAALFSTGLISHVSPIPEGQIS</sequence>
<keyword evidence="2" id="KW-0238">DNA-binding</keyword>
<dbReference type="Proteomes" id="UP000256900">
    <property type="component" value="Unassembled WGS sequence"/>
</dbReference>
<gene>
    <name evidence="2" type="ORF">DES32_1448</name>
</gene>
<evidence type="ECO:0000313" key="3">
    <source>
        <dbReference type="Proteomes" id="UP000256900"/>
    </source>
</evidence>
<dbReference type="InterPro" id="IPR044922">
    <property type="entry name" value="DUF2063_N_sf"/>
</dbReference>
<dbReference type="AlphaFoldDB" id="A0A3D9Z151"/>
<organism evidence="2 3">
    <name type="scientific">Methylovirgula ligni</name>
    <dbReference type="NCBI Taxonomy" id="569860"/>
    <lineage>
        <taxon>Bacteria</taxon>
        <taxon>Pseudomonadati</taxon>
        <taxon>Pseudomonadota</taxon>
        <taxon>Alphaproteobacteria</taxon>
        <taxon>Hyphomicrobiales</taxon>
        <taxon>Beijerinckiaceae</taxon>
        <taxon>Methylovirgula</taxon>
    </lineage>
</organism>
<proteinExistence type="predicted"/>
<dbReference type="Gene3D" id="1.10.150.690">
    <property type="entry name" value="DUF2063"/>
    <property type="match status" value="1"/>
</dbReference>
<accession>A0A3D9Z151</accession>
<evidence type="ECO:0000259" key="1">
    <source>
        <dbReference type="Pfam" id="PF09836"/>
    </source>
</evidence>
<keyword evidence="3" id="KW-1185">Reference proteome</keyword>
<name>A0A3D9Z151_9HYPH</name>
<evidence type="ECO:0000313" key="2">
    <source>
        <dbReference type="EMBL" id="REF87818.1"/>
    </source>
</evidence>
<dbReference type="OrthoDB" id="4146344at2"/>
<protein>
    <submittedName>
        <fullName evidence="2">Putative DNA-binding protein</fullName>
    </submittedName>
</protein>
<dbReference type="RefSeq" id="WP_115835973.1">
    <property type="nucleotide sequence ID" value="NZ_CP025086.1"/>
</dbReference>
<dbReference type="EMBL" id="QUMO01000002">
    <property type="protein sequence ID" value="REF87818.1"/>
    <property type="molecule type" value="Genomic_DNA"/>
</dbReference>
<comment type="caution">
    <text evidence="2">The sequence shown here is derived from an EMBL/GenBank/DDBJ whole genome shotgun (WGS) entry which is preliminary data.</text>
</comment>
<reference evidence="2 3" key="1">
    <citation type="submission" date="2018-08" db="EMBL/GenBank/DDBJ databases">
        <title>Genomic Encyclopedia of Type Strains, Phase IV (KMG-IV): sequencing the most valuable type-strain genomes for metagenomic binning, comparative biology and taxonomic classification.</title>
        <authorList>
            <person name="Goeker M."/>
        </authorList>
    </citation>
    <scope>NUCLEOTIDE SEQUENCE [LARGE SCALE GENOMIC DNA]</scope>
    <source>
        <strain evidence="2 3">BW863</strain>
    </source>
</reference>
<dbReference type="InterPro" id="IPR018640">
    <property type="entry name" value="DUF2063"/>
</dbReference>
<feature type="domain" description="Putative DNA-binding" evidence="1">
    <location>
        <begin position="3"/>
        <end position="89"/>
    </location>
</feature>
<dbReference type="GO" id="GO:0003677">
    <property type="term" value="F:DNA binding"/>
    <property type="evidence" value="ECO:0007669"/>
    <property type="project" value="UniProtKB-KW"/>
</dbReference>
<dbReference type="Pfam" id="PF09836">
    <property type="entry name" value="DUF2063"/>
    <property type="match status" value="1"/>
</dbReference>